<dbReference type="Pfam" id="PF00620">
    <property type="entry name" value="RhoGAP"/>
    <property type="match status" value="1"/>
</dbReference>
<dbReference type="PANTHER" id="PTHR45808">
    <property type="entry name" value="RHO GTPASE-ACTIVATING PROTEIN 68F"/>
    <property type="match status" value="1"/>
</dbReference>
<dbReference type="GO" id="GO:0007264">
    <property type="term" value="P:small GTPase-mediated signal transduction"/>
    <property type="evidence" value="ECO:0007669"/>
    <property type="project" value="TreeGrafter"/>
</dbReference>
<protein>
    <recommendedName>
        <fullName evidence="2">Rho-GAP domain-containing protein</fullName>
    </recommendedName>
</protein>
<dbReference type="InterPro" id="IPR000198">
    <property type="entry name" value="RhoGAP_dom"/>
</dbReference>
<dbReference type="PROSITE" id="PS50238">
    <property type="entry name" value="RHOGAP"/>
    <property type="match status" value="1"/>
</dbReference>
<name>A0AAW1RLU0_9CHLO</name>
<dbReference type="GO" id="GO:0005096">
    <property type="term" value="F:GTPase activator activity"/>
    <property type="evidence" value="ECO:0007669"/>
    <property type="project" value="TreeGrafter"/>
</dbReference>
<dbReference type="SUPFAM" id="SSF48350">
    <property type="entry name" value="GTPase activation domain, GAP"/>
    <property type="match status" value="1"/>
</dbReference>
<dbReference type="Gene3D" id="1.10.555.10">
    <property type="entry name" value="Rho GTPase activation protein"/>
    <property type="match status" value="1"/>
</dbReference>
<evidence type="ECO:0000259" key="2">
    <source>
        <dbReference type="PROSITE" id="PS50238"/>
    </source>
</evidence>
<dbReference type="InterPro" id="IPR008936">
    <property type="entry name" value="Rho_GTPase_activation_prot"/>
</dbReference>
<feature type="domain" description="Rho-GAP" evidence="2">
    <location>
        <begin position="11"/>
        <end position="193"/>
    </location>
</feature>
<feature type="compositionally biased region" description="Low complexity" evidence="1">
    <location>
        <begin position="225"/>
        <end position="251"/>
    </location>
</feature>
<dbReference type="GO" id="GO:0005737">
    <property type="term" value="C:cytoplasm"/>
    <property type="evidence" value="ECO:0007669"/>
    <property type="project" value="TreeGrafter"/>
</dbReference>
<sequence>MRQPFSRVFGRPLQEVCQTTLPPKVFRQTLGFLARNGLTVPGLFDELRNIRKIQLLHQAYDTEQDPLAAVGVLDSHTVAGVLRLWLSCLPEPLIPWKLAHPVLVLARQLAPPQLAIQLWALLHKIPACNLAVLLPLTEFLHHYNLNHREAGLAAKFVPIFLGSMGLTGELLHDDEDAAVRLVEALITDYRSISLRHSSGPAKLPAAMQSFRSPSPSRRPRRSVRDLSSSSFLPGRYESPAATRGSSRSASPSPSPRQRLRPSSSRKPASNLPTSLPKPPSYAHAEPCKPPQPILPRLHVRTSLASRERTQMASSADWAITEVVGELVKGSTDSLLF</sequence>
<comment type="caution">
    <text evidence="3">The sequence shown here is derived from an EMBL/GenBank/DDBJ whole genome shotgun (WGS) entry which is preliminary data.</text>
</comment>
<organism evidence="3 4">
    <name type="scientific">Apatococcus lobatus</name>
    <dbReference type="NCBI Taxonomy" id="904363"/>
    <lineage>
        <taxon>Eukaryota</taxon>
        <taxon>Viridiplantae</taxon>
        <taxon>Chlorophyta</taxon>
        <taxon>core chlorophytes</taxon>
        <taxon>Trebouxiophyceae</taxon>
        <taxon>Chlorellales</taxon>
        <taxon>Chlorellaceae</taxon>
        <taxon>Apatococcus</taxon>
    </lineage>
</organism>
<proteinExistence type="predicted"/>
<keyword evidence="4" id="KW-1185">Reference proteome</keyword>
<feature type="region of interest" description="Disordered" evidence="1">
    <location>
        <begin position="197"/>
        <end position="295"/>
    </location>
</feature>
<dbReference type="AlphaFoldDB" id="A0AAW1RLU0"/>
<dbReference type="Proteomes" id="UP001438707">
    <property type="component" value="Unassembled WGS sequence"/>
</dbReference>
<dbReference type="CDD" id="cd00159">
    <property type="entry name" value="RhoGAP"/>
    <property type="match status" value="1"/>
</dbReference>
<gene>
    <name evidence="3" type="ORF">WJX74_009602</name>
</gene>
<evidence type="ECO:0000256" key="1">
    <source>
        <dbReference type="SAM" id="MobiDB-lite"/>
    </source>
</evidence>
<dbReference type="PANTHER" id="PTHR45808:SF2">
    <property type="entry name" value="RHO GTPASE-ACTIVATING PROTEIN 68F"/>
    <property type="match status" value="1"/>
</dbReference>
<evidence type="ECO:0000313" key="3">
    <source>
        <dbReference type="EMBL" id="KAK9834757.1"/>
    </source>
</evidence>
<accession>A0AAW1RLU0</accession>
<dbReference type="EMBL" id="JALJOS010000009">
    <property type="protein sequence ID" value="KAK9834757.1"/>
    <property type="molecule type" value="Genomic_DNA"/>
</dbReference>
<dbReference type="SMART" id="SM00324">
    <property type="entry name" value="RhoGAP"/>
    <property type="match status" value="1"/>
</dbReference>
<evidence type="ECO:0000313" key="4">
    <source>
        <dbReference type="Proteomes" id="UP001438707"/>
    </source>
</evidence>
<reference evidence="3 4" key="1">
    <citation type="journal article" date="2024" name="Nat. Commun.">
        <title>Phylogenomics reveals the evolutionary origins of lichenization in chlorophyte algae.</title>
        <authorList>
            <person name="Puginier C."/>
            <person name="Libourel C."/>
            <person name="Otte J."/>
            <person name="Skaloud P."/>
            <person name="Haon M."/>
            <person name="Grisel S."/>
            <person name="Petersen M."/>
            <person name="Berrin J.G."/>
            <person name="Delaux P.M."/>
            <person name="Dal Grande F."/>
            <person name="Keller J."/>
        </authorList>
    </citation>
    <scope>NUCLEOTIDE SEQUENCE [LARGE SCALE GENOMIC DNA]</scope>
    <source>
        <strain evidence="3 4">SAG 2145</strain>
    </source>
</reference>